<dbReference type="Proteomes" id="UP000199103">
    <property type="component" value="Chromosome I"/>
</dbReference>
<feature type="transmembrane region" description="Helical" evidence="1">
    <location>
        <begin position="206"/>
        <end position="230"/>
    </location>
</feature>
<name>A0A1H1QGV0_9ACTN</name>
<feature type="transmembrane region" description="Helical" evidence="1">
    <location>
        <begin position="294"/>
        <end position="315"/>
    </location>
</feature>
<feature type="transmembrane region" description="Helical" evidence="1">
    <location>
        <begin position="176"/>
        <end position="194"/>
    </location>
</feature>
<evidence type="ECO:0000256" key="1">
    <source>
        <dbReference type="SAM" id="Phobius"/>
    </source>
</evidence>
<accession>A0A1H1QGV0</accession>
<evidence type="ECO:0000313" key="2">
    <source>
        <dbReference type="EMBL" id="SDS22698.1"/>
    </source>
</evidence>
<dbReference type="InterPro" id="IPR006750">
    <property type="entry name" value="YdcZ"/>
</dbReference>
<organism evidence="2 3">
    <name type="scientific">Microlunatus soli</name>
    <dbReference type="NCBI Taxonomy" id="630515"/>
    <lineage>
        <taxon>Bacteria</taxon>
        <taxon>Bacillati</taxon>
        <taxon>Actinomycetota</taxon>
        <taxon>Actinomycetes</taxon>
        <taxon>Propionibacteriales</taxon>
        <taxon>Propionibacteriaceae</taxon>
        <taxon>Microlunatus</taxon>
    </lineage>
</organism>
<dbReference type="AlphaFoldDB" id="A0A1H1QGV0"/>
<proteinExistence type="predicted"/>
<feature type="transmembrane region" description="Helical" evidence="1">
    <location>
        <begin position="268"/>
        <end position="288"/>
    </location>
</feature>
<gene>
    <name evidence="2" type="ORF">SAMN04489812_1268</name>
</gene>
<keyword evidence="1" id="KW-1133">Transmembrane helix</keyword>
<dbReference type="Pfam" id="PF04657">
    <property type="entry name" value="DMT_YdcZ"/>
    <property type="match status" value="2"/>
</dbReference>
<dbReference type="STRING" id="630515.SAMN04489812_1268"/>
<feature type="transmembrane region" description="Helical" evidence="1">
    <location>
        <begin position="88"/>
        <end position="109"/>
    </location>
</feature>
<sequence>MTSQQSATSAVSSGLRVLGLSLAFGTGLLIAVQSRINGALGTRLQNGIVAALISFGTGLVLLAIILLARRSIRARLTEVRRAVADRRLVWWQLLGGVSGAFLVTAQGVAVTTIGVATFTVAVVGGQLLSSLWVDRIGLGPAGRAMITRGRALGAAIALVAVVIASADGLGGGPRTYVLALLPAIAGFGLAWQQAVNGRVGVVGGPIVAASINFGVGTVALILAAGISLVVRGLPSALPTDPWLYLGGVIGVLFIATAAVVVRWVGVLLLGLTAIAGQLIGAVLVELIIPTGAGLSVIDVVGCALTLVGVAVAALARH</sequence>
<evidence type="ECO:0000313" key="3">
    <source>
        <dbReference type="Proteomes" id="UP000199103"/>
    </source>
</evidence>
<feature type="transmembrane region" description="Helical" evidence="1">
    <location>
        <begin position="48"/>
        <end position="68"/>
    </location>
</feature>
<dbReference type="RefSeq" id="WP_231920200.1">
    <property type="nucleotide sequence ID" value="NZ_LT629772.1"/>
</dbReference>
<feature type="transmembrane region" description="Helical" evidence="1">
    <location>
        <begin position="145"/>
        <end position="164"/>
    </location>
</feature>
<keyword evidence="1" id="KW-0472">Membrane</keyword>
<protein>
    <submittedName>
        <fullName evidence="2">Transporter family-2 protein</fullName>
    </submittedName>
</protein>
<dbReference type="PANTHER" id="PTHR34821">
    <property type="entry name" value="INNER MEMBRANE PROTEIN YDCZ"/>
    <property type="match status" value="1"/>
</dbReference>
<feature type="transmembrane region" description="Helical" evidence="1">
    <location>
        <begin position="242"/>
        <end position="261"/>
    </location>
</feature>
<dbReference type="PANTHER" id="PTHR34821:SF2">
    <property type="entry name" value="INNER MEMBRANE PROTEIN YDCZ"/>
    <property type="match status" value="1"/>
</dbReference>
<keyword evidence="3" id="KW-1185">Reference proteome</keyword>
<feature type="transmembrane region" description="Helical" evidence="1">
    <location>
        <begin position="15"/>
        <end position="36"/>
    </location>
</feature>
<dbReference type="GO" id="GO:0005886">
    <property type="term" value="C:plasma membrane"/>
    <property type="evidence" value="ECO:0007669"/>
    <property type="project" value="TreeGrafter"/>
</dbReference>
<reference evidence="2 3" key="1">
    <citation type="submission" date="2016-10" db="EMBL/GenBank/DDBJ databases">
        <authorList>
            <person name="de Groot N.N."/>
        </authorList>
    </citation>
    <scope>NUCLEOTIDE SEQUENCE [LARGE SCALE GENOMIC DNA]</scope>
    <source>
        <strain evidence="2 3">DSM 21800</strain>
    </source>
</reference>
<dbReference type="EMBL" id="LT629772">
    <property type="protein sequence ID" value="SDS22698.1"/>
    <property type="molecule type" value="Genomic_DNA"/>
</dbReference>
<feature type="transmembrane region" description="Helical" evidence="1">
    <location>
        <begin position="115"/>
        <end position="133"/>
    </location>
</feature>
<keyword evidence="1" id="KW-0812">Transmembrane</keyword>